<evidence type="ECO:0000313" key="1">
    <source>
        <dbReference type="EMBL" id="KAK2960180.1"/>
    </source>
</evidence>
<name>A0ABQ9Y8W5_9EUKA</name>
<accession>A0ABQ9Y8W5</accession>
<proteinExistence type="predicted"/>
<reference evidence="1 2" key="1">
    <citation type="journal article" date="2022" name="bioRxiv">
        <title>Genomics of Preaxostyla Flagellates Illuminates Evolutionary Transitions and the Path Towards Mitochondrial Loss.</title>
        <authorList>
            <person name="Novak L.V.F."/>
            <person name="Treitli S.C."/>
            <person name="Pyrih J."/>
            <person name="Halakuc P."/>
            <person name="Pipaliya S.V."/>
            <person name="Vacek V."/>
            <person name="Brzon O."/>
            <person name="Soukal P."/>
            <person name="Eme L."/>
            <person name="Dacks J.B."/>
            <person name="Karnkowska A."/>
            <person name="Elias M."/>
            <person name="Hampl V."/>
        </authorList>
    </citation>
    <scope>NUCLEOTIDE SEQUENCE [LARGE SCALE GENOMIC DNA]</scope>
    <source>
        <strain evidence="1">NAU3</strain>
        <tissue evidence="1">Gut</tissue>
    </source>
</reference>
<protein>
    <submittedName>
        <fullName evidence="1">Uncharacterized protein</fullName>
    </submittedName>
</protein>
<gene>
    <name evidence="1" type="ORF">BLNAU_4733</name>
</gene>
<comment type="caution">
    <text evidence="1">The sequence shown here is derived from an EMBL/GenBank/DDBJ whole genome shotgun (WGS) entry which is preliminary data.</text>
</comment>
<dbReference type="EMBL" id="JARBJD010000024">
    <property type="protein sequence ID" value="KAK2960180.1"/>
    <property type="molecule type" value="Genomic_DNA"/>
</dbReference>
<keyword evidence="2" id="KW-1185">Reference proteome</keyword>
<sequence length="120" mass="13489">MDRSACAVRPTRNESGTKASWISSNLRNGEFGVDLDIHTIFGCFGGCVLFCDPFSLHTLYSITPPSLHSINLSCYLCSSSLFTIPDLLFAIHITLFSRKAKILFKLCFTSLYYRIVDYLC</sequence>
<dbReference type="SUPFAM" id="SSF161229">
    <property type="entry name" value="E6 C-terminal domain-like"/>
    <property type="match status" value="1"/>
</dbReference>
<organism evidence="1 2">
    <name type="scientific">Blattamonas nauphoetae</name>
    <dbReference type="NCBI Taxonomy" id="2049346"/>
    <lineage>
        <taxon>Eukaryota</taxon>
        <taxon>Metamonada</taxon>
        <taxon>Preaxostyla</taxon>
        <taxon>Oxymonadida</taxon>
        <taxon>Blattamonas</taxon>
    </lineage>
</organism>
<evidence type="ECO:0000313" key="2">
    <source>
        <dbReference type="Proteomes" id="UP001281761"/>
    </source>
</evidence>
<dbReference type="InterPro" id="IPR038575">
    <property type="entry name" value="E6_sf"/>
</dbReference>
<dbReference type="Proteomes" id="UP001281761">
    <property type="component" value="Unassembled WGS sequence"/>
</dbReference>